<gene>
    <name evidence="2" type="ORF">FGO68_gene6077</name>
</gene>
<evidence type="ECO:0000313" key="2">
    <source>
        <dbReference type="EMBL" id="TNV88157.1"/>
    </source>
</evidence>
<feature type="compositionally biased region" description="Polar residues" evidence="1">
    <location>
        <begin position="13"/>
        <end position="23"/>
    </location>
</feature>
<feature type="compositionally biased region" description="Acidic residues" evidence="1">
    <location>
        <begin position="367"/>
        <end position="378"/>
    </location>
</feature>
<organism evidence="2 3">
    <name type="scientific">Halteria grandinella</name>
    <dbReference type="NCBI Taxonomy" id="5974"/>
    <lineage>
        <taxon>Eukaryota</taxon>
        <taxon>Sar</taxon>
        <taxon>Alveolata</taxon>
        <taxon>Ciliophora</taxon>
        <taxon>Intramacronucleata</taxon>
        <taxon>Spirotrichea</taxon>
        <taxon>Stichotrichia</taxon>
        <taxon>Sporadotrichida</taxon>
        <taxon>Halteriidae</taxon>
        <taxon>Halteria</taxon>
    </lineage>
</organism>
<evidence type="ECO:0000313" key="3">
    <source>
        <dbReference type="Proteomes" id="UP000785679"/>
    </source>
</evidence>
<dbReference type="Proteomes" id="UP000785679">
    <property type="component" value="Unassembled WGS sequence"/>
</dbReference>
<feature type="compositionally biased region" description="Polar residues" evidence="1">
    <location>
        <begin position="454"/>
        <end position="463"/>
    </location>
</feature>
<accession>A0A8J8TA36</accession>
<proteinExistence type="predicted"/>
<feature type="region of interest" description="Disordered" evidence="1">
    <location>
        <begin position="1"/>
        <end position="61"/>
    </location>
</feature>
<name>A0A8J8TA36_HALGN</name>
<dbReference type="EMBL" id="RRYP01000058">
    <property type="protein sequence ID" value="TNV88157.1"/>
    <property type="molecule type" value="Genomic_DNA"/>
</dbReference>
<sequence>MSSDSEKGGLNPQIDQSSDSSGPQVMLIEQQHSYLLQKFPEDENEDQNKRNRNFSHSPNLANLKDQAIGQQNDEYQIIPTIPDEELSLDKNKGLGYNLGHHPQMNNDLKQIDYGQSNQPQYNDCQQRLLPFETMADARLTEIINRINLNPGFGKHKVFITEHQPDRGQPYFIVKSQFKSGKANKGKYKDLAINEDEESTVKDPSPHHQQEIASNLASRYIPNQAFGEAVFENFDAYKVPQKSLLQEDTLHFTLQDQASNIMQSQLRLTNNKLPKDLHELQLQPSTTAKNAIKSTNAVINNERLNSQSQKAPISCYVDGSQIKVEQNRDKHMSKGNQSSIVKLNDLIEELAAEEYKSSRPESLTTTPDPEDSSEPDEEICYQVPETSPDPKTVSPAKRKTAGENTESDIKYMFGRQTTEGKKKRLEDDEYEMENTSSHIETERVGLEEHDDGNTTKRTPIESNIMNSDNYKNIAIPQDGQLRTAYRF</sequence>
<protein>
    <submittedName>
        <fullName evidence="2">Uncharacterized protein</fullName>
    </submittedName>
</protein>
<keyword evidence="3" id="KW-1185">Reference proteome</keyword>
<dbReference type="AlphaFoldDB" id="A0A8J8TA36"/>
<reference evidence="2" key="1">
    <citation type="submission" date="2019-06" db="EMBL/GenBank/DDBJ databases">
        <authorList>
            <person name="Zheng W."/>
        </authorList>
    </citation>
    <scope>NUCLEOTIDE SEQUENCE</scope>
    <source>
        <strain evidence="2">QDHG01</strain>
    </source>
</reference>
<feature type="compositionally biased region" description="Basic and acidic residues" evidence="1">
    <location>
        <begin position="438"/>
        <end position="453"/>
    </location>
</feature>
<evidence type="ECO:0000256" key="1">
    <source>
        <dbReference type="SAM" id="MobiDB-lite"/>
    </source>
</evidence>
<feature type="region of interest" description="Disordered" evidence="1">
    <location>
        <begin position="352"/>
        <end position="463"/>
    </location>
</feature>
<comment type="caution">
    <text evidence="2">The sequence shown here is derived from an EMBL/GenBank/DDBJ whole genome shotgun (WGS) entry which is preliminary data.</text>
</comment>